<dbReference type="InterPro" id="IPR008331">
    <property type="entry name" value="Ferritin_DPS_dom"/>
</dbReference>
<dbReference type="Pfam" id="PF00210">
    <property type="entry name" value="Ferritin"/>
    <property type="match status" value="1"/>
</dbReference>
<dbReference type="InterPro" id="IPR009078">
    <property type="entry name" value="Ferritin-like_SF"/>
</dbReference>
<dbReference type="EMBL" id="VNHS01000002">
    <property type="protein sequence ID" value="TYP78272.1"/>
    <property type="molecule type" value="Genomic_DNA"/>
</dbReference>
<evidence type="ECO:0000313" key="5">
    <source>
        <dbReference type="Proteomes" id="UP000323257"/>
    </source>
</evidence>
<dbReference type="GO" id="GO:0008199">
    <property type="term" value="F:ferric iron binding"/>
    <property type="evidence" value="ECO:0007669"/>
    <property type="project" value="InterPro"/>
</dbReference>
<keyword evidence="4" id="KW-0238">DNA-binding</keyword>
<accession>A0A5S5CIE4</accession>
<dbReference type="Gene3D" id="1.20.1260.10">
    <property type="match status" value="1"/>
</dbReference>
<dbReference type="AlphaFoldDB" id="A0A5S5CIE4"/>
<dbReference type="GO" id="GO:0016722">
    <property type="term" value="F:oxidoreductase activity, acting on metal ions"/>
    <property type="evidence" value="ECO:0007669"/>
    <property type="project" value="InterPro"/>
</dbReference>
<gene>
    <name evidence="4" type="ORF">BCM02_102849</name>
</gene>
<name>A0A5S5CIE4_9BACL</name>
<dbReference type="PRINTS" id="PR01346">
    <property type="entry name" value="HELNAPAPROT"/>
</dbReference>
<dbReference type="InterPro" id="IPR023188">
    <property type="entry name" value="DPS_DNA-bd_CS"/>
</dbReference>
<dbReference type="CDD" id="cd01043">
    <property type="entry name" value="DPS"/>
    <property type="match status" value="1"/>
</dbReference>
<dbReference type="PIRSF" id="PIRSF005900">
    <property type="entry name" value="Dps"/>
    <property type="match status" value="1"/>
</dbReference>
<evidence type="ECO:0000259" key="3">
    <source>
        <dbReference type="Pfam" id="PF00210"/>
    </source>
</evidence>
<feature type="domain" description="Ferritin/DPS" evidence="3">
    <location>
        <begin position="26"/>
        <end position="161"/>
    </location>
</feature>
<dbReference type="SUPFAM" id="SSF47240">
    <property type="entry name" value="Ferritin-like"/>
    <property type="match status" value="1"/>
</dbReference>
<dbReference type="PROSITE" id="PS00818">
    <property type="entry name" value="DPS_1"/>
    <property type="match status" value="1"/>
</dbReference>
<dbReference type="GO" id="GO:0003677">
    <property type="term" value="F:DNA binding"/>
    <property type="evidence" value="ECO:0007669"/>
    <property type="project" value="UniProtKB-KW"/>
</dbReference>
<comment type="similarity">
    <text evidence="1 2">Belongs to the Dps family.</text>
</comment>
<dbReference type="InterPro" id="IPR012347">
    <property type="entry name" value="Ferritin-like"/>
</dbReference>
<evidence type="ECO:0000256" key="2">
    <source>
        <dbReference type="RuleBase" id="RU003875"/>
    </source>
</evidence>
<dbReference type="Proteomes" id="UP000323257">
    <property type="component" value="Unassembled WGS sequence"/>
</dbReference>
<sequence>MVPAKYCYYLIPKGDTCMSSQLPQVLNTQIANWSLLFTKLHNYHWYVKGPQFFTLHLKFEELYTEAALHVDNLAERLLALSGRPVATLREILELATVRDAEGGESATDMVSAIAADFGRIVDELKEGMRIADEEGDETTGDMLLAIHSSLEKHVWMLKSFLG</sequence>
<dbReference type="PANTHER" id="PTHR42932">
    <property type="entry name" value="GENERAL STRESS PROTEIN 20U"/>
    <property type="match status" value="1"/>
</dbReference>
<comment type="caution">
    <text evidence="4">The sequence shown here is derived from an EMBL/GenBank/DDBJ whole genome shotgun (WGS) entry which is preliminary data.</text>
</comment>
<organism evidence="4 5">
    <name type="scientific">Paenibacillus methanolicus</name>
    <dbReference type="NCBI Taxonomy" id="582686"/>
    <lineage>
        <taxon>Bacteria</taxon>
        <taxon>Bacillati</taxon>
        <taxon>Bacillota</taxon>
        <taxon>Bacilli</taxon>
        <taxon>Bacillales</taxon>
        <taxon>Paenibacillaceae</taxon>
        <taxon>Paenibacillus</taxon>
    </lineage>
</organism>
<evidence type="ECO:0000313" key="4">
    <source>
        <dbReference type="EMBL" id="TYP78272.1"/>
    </source>
</evidence>
<dbReference type="InterPro" id="IPR002177">
    <property type="entry name" value="DPS_DNA-bd"/>
</dbReference>
<evidence type="ECO:0000256" key="1">
    <source>
        <dbReference type="ARBA" id="ARBA00009497"/>
    </source>
</evidence>
<keyword evidence="5" id="KW-1185">Reference proteome</keyword>
<reference evidence="4 5" key="1">
    <citation type="submission" date="2019-07" db="EMBL/GenBank/DDBJ databases">
        <title>Genomic Encyclopedia of Type Strains, Phase III (KMG-III): the genomes of soil and plant-associated and newly described type strains.</title>
        <authorList>
            <person name="Whitman W."/>
        </authorList>
    </citation>
    <scope>NUCLEOTIDE SEQUENCE [LARGE SCALE GENOMIC DNA]</scope>
    <source>
        <strain evidence="4 5">BL24</strain>
    </source>
</reference>
<dbReference type="PANTHER" id="PTHR42932:SF1">
    <property type="entry name" value="GENERAL STRESS PROTEIN 20U"/>
    <property type="match status" value="1"/>
</dbReference>
<proteinExistence type="inferred from homology"/>
<protein>
    <submittedName>
        <fullName evidence="4">Starvation-inducible DNA-binding protein</fullName>
    </submittedName>
</protein>